<feature type="compositionally biased region" description="Polar residues" evidence="5">
    <location>
        <begin position="373"/>
        <end position="409"/>
    </location>
</feature>
<gene>
    <name evidence="8" type="ORF">TBIB3V08_LOCUS23</name>
</gene>
<dbReference type="GO" id="GO:0005524">
    <property type="term" value="F:ATP binding"/>
    <property type="evidence" value="ECO:0007669"/>
    <property type="project" value="UniProtKB-KW"/>
</dbReference>
<evidence type="ECO:0000256" key="2">
    <source>
        <dbReference type="ARBA" id="ARBA00022801"/>
    </source>
</evidence>
<dbReference type="PANTHER" id="PTHR10887">
    <property type="entry name" value="DNA2/NAM7 HELICASE FAMILY"/>
    <property type="match status" value="1"/>
</dbReference>
<dbReference type="InterPro" id="IPR045055">
    <property type="entry name" value="DNA2/NAM7-like"/>
</dbReference>
<evidence type="ECO:0000256" key="4">
    <source>
        <dbReference type="ARBA" id="ARBA00022840"/>
    </source>
</evidence>
<feature type="region of interest" description="Disordered" evidence="5">
    <location>
        <begin position="182"/>
        <end position="204"/>
    </location>
</feature>
<dbReference type="GO" id="GO:0006369">
    <property type="term" value="P:termination of RNA polymerase II transcription"/>
    <property type="evidence" value="ECO:0007669"/>
    <property type="project" value="TreeGrafter"/>
</dbReference>
<keyword evidence="1" id="KW-0547">Nucleotide-binding</keyword>
<dbReference type="InterPro" id="IPR041677">
    <property type="entry name" value="DNA2/NAM7_AAA_11"/>
</dbReference>
<dbReference type="EMBL" id="OD564268">
    <property type="protein sequence ID" value="CAD7437406.1"/>
    <property type="molecule type" value="Genomic_DNA"/>
</dbReference>
<dbReference type="PANTHER" id="PTHR10887:SF495">
    <property type="entry name" value="HELICASE SENATAXIN ISOFORM X1-RELATED"/>
    <property type="match status" value="1"/>
</dbReference>
<feature type="region of interest" description="Disordered" evidence="5">
    <location>
        <begin position="373"/>
        <end position="439"/>
    </location>
</feature>
<dbReference type="GO" id="GO:0001147">
    <property type="term" value="F:transcription termination site sequence-specific DNA binding"/>
    <property type="evidence" value="ECO:0007669"/>
    <property type="project" value="TreeGrafter"/>
</dbReference>
<accession>A0A7R9ELI2</accession>
<sequence length="746" mass="84377">MNSAEVTEKRKRELKKRGLFDLYFQPTKKVSFHISHSLLMSSDRMKLRLRDWGIEVGFLQEADITSFSSGSNVNNTPRPSFTCCIVDESSKCCEPDILVPLLHDVKNLVLVGDTNQLQATVHSKDTDQTNVDELLQYHSTELTNKDLQEMENGIKDEEELYRERKNAAHQLSLNHFIKKVENLQSNDPGPSRHHDFDPEHELSNSRHDIQDVGFEDTDQTNVDELLQYHSTELTNKDLQEMENGIKDEEELYRERKNAAHQLSLNHFIKKVENLQTFTTIRTVEQEPSREQELTVPGPSREQELTGLGTSREQELTVPGSSREQEFIIPGSSREQVLTVPGPSREQEFIIPGSSREQVLTVPVPSREQELIITGSSREQVPTVQGPSREQELTVSGPSKEQELTVSGPSREQELTVPGPSGEQELTIQGSSREQESDNLDLPDLIAKDLGYAISMFDRLNSSLSLLPSNPVMFLNEQFRMHPEICCWPNYYFYEGRLTCAPFLHHQRITPLKPYLVLSLEYRQGLSRGHSNDGEADFVVEVASIALNTVSQHKLSVGIITPYNQQKETIQNKLREKYPGLGITCDTIDSVQGQERDVVIMSCVRTEGVGFLNDMSRLNVALTRARSALYICGNFTALKDVTAWERLLEDAVRRQTFKTMNLHKGGAPKFAWRESGKPFRKNNPQCNQLELNLNLPVFCSIVSCESSALDHAATEAGSKYSRVTVHNRAIPTERPPSAGDDSAHFYE</sequence>
<keyword evidence="3" id="KW-0347">Helicase</keyword>
<dbReference type="AlphaFoldDB" id="A0A7R9ELI2"/>
<reference evidence="8" key="1">
    <citation type="submission" date="2020-11" db="EMBL/GenBank/DDBJ databases">
        <authorList>
            <person name="Tran Van P."/>
        </authorList>
    </citation>
    <scope>NUCLEOTIDE SEQUENCE</scope>
</reference>
<dbReference type="InterPro" id="IPR041679">
    <property type="entry name" value="DNA2/NAM7-like_C"/>
</dbReference>
<dbReference type="Gene3D" id="3.40.50.300">
    <property type="entry name" value="P-loop containing nucleotide triphosphate hydrolases"/>
    <property type="match status" value="2"/>
</dbReference>
<dbReference type="GO" id="GO:0016787">
    <property type="term" value="F:hydrolase activity"/>
    <property type="evidence" value="ECO:0007669"/>
    <property type="project" value="UniProtKB-KW"/>
</dbReference>
<evidence type="ECO:0000313" key="8">
    <source>
        <dbReference type="EMBL" id="CAD7437406.1"/>
    </source>
</evidence>
<evidence type="ECO:0000259" key="7">
    <source>
        <dbReference type="Pfam" id="PF13087"/>
    </source>
</evidence>
<feature type="region of interest" description="Disordered" evidence="5">
    <location>
        <begin position="725"/>
        <end position="746"/>
    </location>
</feature>
<dbReference type="SUPFAM" id="SSF52540">
    <property type="entry name" value="P-loop containing nucleoside triphosphate hydrolases"/>
    <property type="match status" value="2"/>
</dbReference>
<dbReference type="GO" id="GO:0005694">
    <property type="term" value="C:chromosome"/>
    <property type="evidence" value="ECO:0007669"/>
    <property type="project" value="UniProtKB-ARBA"/>
</dbReference>
<feature type="domain" description="DNA2/NAM7 helicase helicase" evidence="6">
    <location>
        <begin position="65"/>
        <end position="124"/>
    </location>
</feature>
<dbReference type="GO" id="GO:0004386">
    <property type="term" value="F:helicase activity"/>
    <property type="evidence" value="ECO:0007669"/>
    <property type="project" value="UniProtKB-KW"/>
</dbReference>
<evidence type="ECO:0000256" key="1">
    <source>
        <dbReference type="ARBA" id="ARBA00022741"/>
    </source>
</evidence>
<keyword evidence="4" id="KW-0067">ATP-binding</keyword>
<dbReference type="FunFam" id="3.40.50.300:FF:000326">
    <property type="entry name" value="P-loop containing nucleoside triphosphate hydrolase"/>
    <property type="match status" value="1"/>
</dbReference>
<keyword evidence="2" id="KW-0378">Hydrolase</keyword>
<feature type="compositionally biased region" description="Basic and acidic residues" evidence="5">
    <location>
        <begin position="190"/>
        <end position="204"/>
    </location>
</feature>
<dbReference type="Pfam" id="PF13086">
    <property type="entry name" value="AAA_11"/>
    <property type="match status" value="1"/>
</dbReference>
<name>A0A7R9ELI2_9NEOP</name>
<feature type="region of interest" description="Disordered" evidence="5">
    <location>
        <begin position="284"/>
        <end position="345"/>
    </location>
</feature>
<dbReference type="InterPro" id="IPR027417">
    <property type="entry name" value="P-loop_NTPase"/>
</dbReference>
<protein>
    <submittedName>
        <fullName evidence="8">Uncharacterized protein</fullName>
    </submittedName>
</protein>
<dbReference type="CDD" id="cd18808">
    <property type="entry name" value="SF1_C_Upf1"/>
    <property type="match status" value="1"/>
</dbReference>
<organism evidence="8">
    <name type="scientific">Timema bartmani</name>
    <dbReference type="NCBI Taxonomy" id="61472"/>
    <lineage>
        <taxon>Eukaryota</taxon>
        <taxon>Metazoa</taxon>
        <taxon>Ecdysozoa</taxon>
        <taxon>Arthropoda</taxon>
        <taxon>Hexapoda</taxon>
        <taxon>Insecta</taxon>
        <taxon>Pterygota</taxon>
        <taxon>Neoptera</taxon>
        <taxon>Polyneoptera</taxon>
        <taxon>Phasmatodea</taxon>
        <taxon>Timematodea</taxon>
        <taxon>Timematoidea</taxon>
        <taxon>Timematidae</taxon>
        <taxon>Timema</taxon>
    </lineage>
</organism>
<dbReference type="Pfam" id="PF13087">
    <property type="entry name" value="AAA_12"/>
    <property type="match status" value="1"/>
</dbReference>
<evidence type="ECO:0000259" key="6">
    <source>
        <dbReference type="Pfam" id="PF13086"/>
    </source>
</evidence>
<feature type="domain" description="DNA2/NAM7 helicase-like C-terminal" evidence="7">
    <location>
        <begin position="452"/>
        <end position="633"/>
    </location>
</feature>
<dbReference type="GO" id="GO:0016604">
    <property type="term" value="C:nuclear body"/>
    <property type="evidence" value="ECO:0007669"/>
    <property type="project" value="TreeGrafter"/>
</dbReference>
<dbReference type="InterPro" id="IPR047187">
    <property type="entry name" value="SF1_C_Upf1"/>
</dbReference>
<evidence type="ECO:0000256" key="5">
    <source>
        <dbReference type="SAM" id="MobiDB-lite"/>
    </source>
</evidence>
<evidence type="ECO:0000256" key="3">
    <source>
        <dbReference type="ARBA" id="ARBA00022806"/>
    </source>
</evidence>
<proteinExistence type="predicted"/>